<organism evidence="3 4">
    <name type="scientific">Pelobates cultripes</name>
    <name type="common">Western spadefoot toad</name>
    <dbReference type="NCBI Taxonomy" id="61616"/>
    <lineage>
        <taxon>Eukaryota</taxon>
        <taxon>Metazoa</taxon>
        <taxon>Chordata</taxon>
        <taxon>Craniata</taxon>
        <taxon>Vertebrata</taxon>
        <taxon>Euteleostomi</taxon>
        <taxon>Amphibia</taxon>
        <taxon>Batrachia</taxon>
        <taxon>Anura</taxon>
        <taxon>Pelobatoidea</taxon>
        <taxon>Pelobatidae</taxon>
        <taxon>Pelobates</taxon>
    </lineage>
</organism>
<sequence>MRPLSDGPSCLTSEDSLTNLRGSEQPVTKRRAEQPPMQRVSPLVTEAMLKAYFHELCQSITASIAAFKKEINGVSVRLHDTEVTSAAHEVRIASLETEIATLRQEITQSQHHMAVMEDRRRWKNVKLSGLPGSIPLTEIPHLIRI</sequence>
<keyword evidence="4" id="KW-1185">Reference proteome</keyword>
<feature type="region of interest" description="Disordered" evidence="2">
    <location>
        <begin position="1"/>
        <end position="39"/>
    </location>
</feature>
<protein>
    <submittedName>
        <fullName evidence="3">Uncharacterized protein</fullName>
    </submittedName>
</protein>
<reference evidence="3" key="1">
    <citation type="submission" date="2022-03" db="EMBL/GenBank/DDBJ databases">
        <authorList>
            <person name="Alioto T."/>
            <person name="Alioto T."/>
            <person name="Gomez Garrido J."/>
        </authorList>
    </citation>
    <scope>NUCLEOTIDE SEQUENCE</scope>
</reference>
<accession>A0AAD1VMB6</accession>
<feature type="compositionally biased region" description="Polar residues" evidence="2">
    <location>
        <begin position="10"/>
        <end position="26"/>
    </location>
</feature>
<dbReference type="AlphaFoldDB" id="A0AAD1VMB6"/>
<dbReference type="EMBL" id="OW240912">
    <property type="protein sequence ID" value="CAH2220600.1"/>
    <property type="molecule type" value="Genomic_DNA"/>
</dbReference>
<evidence type="ECO:0000256" key="1">
    <source>
        <dbReference type="SAM" id="Coils"/>
    </source>
</evidence>
<evidence type="ECO:0000313" key="3">
    <source>
        <dbReference type="EMBL" id="CAH2220600.1"/>
    </source>
</evidence>
<gene>
    <name evidence="3" type="ORF">PECUL_23A055653</name>
</gene>
<proteinExistence type="predicted"/>
<dbReference type="Proteomes" id="UP001295444">
    <property type="component" value="Chromosome 01"/>
</dbReference>
<name>A0AAD1VMB6_PELCU</name>
<evidence type="ECO:0000313" key="4">
    <source>
        <dbReference type="Proteomes" id="UP001295444"/>
    </source>
</evidence>
<keyword evidence="1" id="KW-0175">Coiled coil</keyword>
<feature type="coiled-coil region" evidence="1">
    <location>
        <begin position="85"/>
        <end position="112"/>
    </location>
</feature>
<dbReference type="Gene3D" id="1.20.5.340">
    <property type="match status" value="1"/>
</dbReference>
<evidence type="ECO:0000256" key="2">
    <source>
        <dbReference type="SAM" id="MobiDB-lite"/>
    </source>
</evidence>